<dbReference type="AlphaFoldDB" id="A0A160VLL3"/>
<accession>A0A160VLL3</accession>
<feature type="transmembrane region" description="Helical" evidence="1">
    <location>
        <begin position="7"/>
        <end position="25"/>
    </location>
</feature>
<gene>
    <name evidence="2" type="ORF">MGWOODY_Mmi102</name>
</gene>
<dbReference type="SUPFAM" id="SSF53187">
    <property type="entry name" value="Zn-dependent exopeptidases"/>
    <property type="match status" value="1"/>
</dbReference>
<dbReference type="Gene3D" id="3.40.630.40">
    <property type="entry name" value="Zn-dependent exopeptidases"/>
    <property type="match status" value="1"/>
</dbReference>
<protein>
    <recommendedName>
        <fullName evidence="3">N-formylglutamate deformylase</fullName>
    </recommendedName>
</protein>
<name>A0A160VLL3_9ZZZZ</name>
<dbReference type="PROSITE" id="PS51257">
    <property type="entry name" value="PROKAR_LIPOPROTEIN"/>
    <property type="match status" value="1"/>
</dbReference>
<evidence type="ECO:0000256" key="1">
    <source>
        <dbReference type="SAM" id="Phobius"/>
    </source>
</evidence>
<keyword evidence="1" id="KW-0472">Membrane</keyword>
<evidence type="ECO:0000313" key="2">
    <source>
        <dbReference type="EMBL" id="CUV10464.1"/>
    </source>
</evidence>
<sequence length="334" mass="37103">MKKNSALLRIPFLTAVTFVFFLFIGCEDPEPEQTGYIQTVPQDTFPELGHDGPYFEDSIYFGREQYIEYHAGSLPIILSAPHGGWKEPTEIPDRTEGTTITDINTYQLTRVIMDTLMARFGGKPHVILCLLERLKLDANRDVDEAAGGNLYAERAWAEYHHYLDIAKELVTMNHGSGIVFDIHGHGENPDGYYDLRTWLGYLIKGDELDLPDEDLNTTAFKNQSSIKALADSSTYAFINILRGETSFGTIMDSLGYACVPSVNDLGPAGSRYFSGGYITARYGSRDGGIISAIQVELPQPGIRDLEENWSSYASAFATAVGAYYGHHLGRNMQP</sequence>
<dbReference type="EMBL" id="FAXC01000420">
    <property type="protein sequence ID" value="CUV10464.1"/>
    <property type="molecule type" value="Genomic_DNA"/>
</dbReference>
<keyword evidence="1" id="KW-0812">Transmembrane</keyword>
<proteinExistence type="predicted"/>
<evidence type="ECO:0008006" key="3">
    <source>
        <dbReference type="Google" id="ProtNLM"/>
    </source>
</evidence>
<keyword evidence="1" id="KW-1133">Transmembrane helix</keyword>
<organism evidence="2">
    <name type="scientific">hydrothermal vent metagenome</name>
    <dbReference type="NCBI Taxonomy" id="652676"/>
    <lineage>
        <taxon>unclassified sequences</taxon>
        <taxon>metagenomes</taxon>
        <taxon>ecological metagenomes</taxon>
    </lineage>
</organism>
<reference evidence="2" key="1">
    <citation type="submission" date="2015-10" db="EMBL/GenBank/DDBJ databases">
        <authorList>
            <person name="Gilbert D.G."/>
        </authorList>
    </citation>
    <scope>NUCLEOTIDE SEQUENCE</scope>
</reference>